<evidence type="ECO:0000313" key="6">
    <source>
        <dbReference type="Proteomes" id="UP000199233"/>
    </source>
</evidence>
<sequence>MQAERIEIGAAVPRRRSALLAGLGRVILRLAGWRLDIAIPDEPRLLVILAPHTSNWDFVFGMAALLRLELPVHWFGKHTLFAPPFGALMRKLGGIAIDRSSGSGVVAQSAAAFTRKQQLLIGLAPEGTRSRVEKWKRGFYHIAREAQVPVLVAYIDYRRKCIGTGPLMRPTGDWDADMREIFAFYRGVTAKRPALFATE</sequence>
<organism evidence="5 6">
    <name type="scientific">Solimonas aquatica</name>
    <dbReference type="NCBI Taxonomy" id="489703"/>
    <lineage>
        <taxon>Bacteria</taxon>
        <taxon>Pseudomonadati</taxon>
        <taxon>Pseudomonadota</taxon>
        <taxon>Gammaproteobacteria</taxon>
        <taxon>Nevskiales</taxon>
        <taxon>Nevskiaceae</taxon>
        <taxon>Solimonas</taxon>
    </lineage>
</organism>
<feature type="domain" description="Phospholipid/glycerol acyltransferase" evidence="4">
    <location>
        <begin position="46"/>
        <end position="158"/>
    </location>
</feature>
<dbReference type="SUPFAM" id="SSF69593">
    <property type="entry name" value="Glycerol-3-phosphate (1)-acyltransferase"/>
    <property type="match status" value="1"/>
</dbReference>
<evidence type="ECO:0000256" key="3">
    <source>
        <dbReference type="ARBA" id="ARBA00023315"/>
    </source>
</evidence>
<dbReference type="RefSeq" id="WP_218140014.1">
    <property type="nucleotide sequence ID" value="NZ_FOFS01000001.1"/>
</dbReference>
<accession>A0A1H8ZFD5</accession>
<keyword evidence="6" id="KW-1185">Reference proteome</keyword>
<keyword evidence="2 5" id="KW-0808">Transferase</keyword>
<evidence type="ECO:0000256" key="2">
    <source>
        <dbReference type="ARBA" id="ARBA00022679"/>
    </source>
</evidence>
<dbReference type="EMBL" id="FOFS01000001">
    <property type="protein sequence ID" value="SEP63015.1"/>
    <property type="molecule type" value="Genomic_DNA"/>
</dbReference>
<dbReference type="GO" id="GO:0003841">
    <property type="term" value="F:1-acylglycerol-3-phosphate O-acyltransferase activity"/>
    <property type="evidence" value="ECO:0007669"/>
    <property type="project" value="TreeGrafter"/>
</dbReference>
<dbReference type="InterPro" id="IPR002123">
    <property type="entry name" value="Plipid/glycerol_acylTrfase"/>
</dbReference>
<dbReference type="SMART" id="SM00563">
    <property type="entry name" value="PlsC"/>
    <property type="match status" value="1"/>
</dbReference>
<comment type="pathway">
    <text evidence="1">Lipid metabolism.</text>
</comment>
<dbReference type="AlphaFoldDB" id="A0A1H8ZFD5"/>
<keyword evidence="3 5" id="KW-0012">Acyltransferase</keyword>
<dbReference type="GO" id="GO:0006654">
    <property type="term" value="P:phosphatidic acid biosynthetic process"/>
    <property type="evidence" value="ECO:0007669"/>
    <property type="project" value="TreeGrafter"/>
</dbReference>
<evidence type="ECO:0000259" key="4">
    <source>
        <dbReference type="SMART" id="SM00563"/>
    </source>
</evidence>
<gene>
    <name evidence="5" type="ORF">SAMN04488038_10121</name>
</gene>
<evidence type="ECO:0000313" key="5">
    <source>
        <dbReference type="EMBL" id="SEP63015.1"/>
    </source>
</evidence>
<protein>
    <submittedName>
        <fullName evidence="5">1-acyl-sn-glycerol-3-phosphate acyltransferases</fullName>
    </submittedName>
</protein>
<dbReference type="CDD" id="cd07988">
    <property type="entry name" value="LPLAT_ABO13168-like"/>
    <property type="match status" value="1"/>
</dbReference>
<dbReference type="Proteomes" id="UP000199233">
    <property type="component" value="Unassembled WGS sequence"/>
</dbReference>
<dbReference type="PANTHER" id="PTHR10434">
    <property type="entry name" value="1-ACYL-SN-GLYCEROL-3-PHOSPHATE ACYLTRANSFERASE"/>
    <property type="match status" value="1"/>
</dbReference>
<dbReference type="Pfam" id="PF01553">
    <property type="entry name" value="Acyltransferase"/>
    <property type="match status" value="1"/>
</dbReference>
<name>A0A1H8ZFD5_9GAMM</name>
<evidence type="ECO:0000256" key="1">
    <source>
        <dbReference type="ARBA" id="ARBA00005189"/>
    </source>
</evidence>
<reference evidence="5 6" key="1">
    <citation type="submission" date="2016-10" db="EMBL/GenBank/DDBJ databases">
        <authorList>
            <person name="de Groot N.N."/>
        </authorList>
    </citation>
    <scope>NUCLEOTIDE SEQUENCE [LARGE SCALE GENOMIC DNA]</scope>
    <source>
        <strain evidence="5 6">DSM 25927</strain>
    </source>
</reference>
<dbReference type="STRING" id="489703.SAMN04488038_10121"/>
<proteinExistence type="predicted"/>
<dbReference type="PANTHER" id="PTHR10434:SF9">
    <property type="entry name" value="PHOSPHOLIPID_GLYCEROL ACYLTRANSFERASE DOMAIN-CONTAINING PROTEIN"/>
    <property type="match status" value="1"/>
</dbReference>